<protein>
    <submittedName>
        <fullName evidence="1">Uncharacterized protein</fullName>
    </submittedName>
</protein>
<name>A0A8H8CMM4_PSICU</name>
<organism evidence="1">
    <name type="scientific">Psilocybe cubensis</name>
    <name type="common">Psychedelic mushroom</name>
    <name type="synonym">Stropharia cubensis</name>
    <dbReference type="NCBI Taxonomy" id="181762"/>
    <lineage>
        <taxon>Eukaryota</taxon>
        <taxon>Fungi</taxon>
        <taxon>Dikarya</taxon>
        <taxon>Basidiomycota</taxon>
        <taxon>Agaricomycotina</taxon>
        <taxon>Agaricomycetes</taxon>
        <taxon>Agaricomycetidae</taxon>
        <taxon>Agaricales</taxon>
        <taxon>Agaricineae</taxon>
        <taxon>Strophariaceae</taxon>
        <taxon>Psilocybe</taxon>
    </lineage>
</organism>
<sequence>MPEKNSEEWLNIQADRALSRWMQIWRPLFQNFAAISLNLANHPKDRVMTHCMKLLVVRRPGENDTVKQYQVVEATVARFTDIVAELGEDVNTPIDPTDYTRIRFVLILLDNEGYMERMRLVQWNDPNLDFFRNMDKDACARVGGPDSHWDEALISASYDGTPDIRTLGRRSS</sequence>
<gene>
    <name evidence="1" type="ORF">JR316_004126</name>
</gene>
<dbReference type="AlphaFoldDB" id="A0A8H8CMM4"/>
<reference evidence="1" key="1">
    <citation type="submission" date="2021-02" db="EMBL/GenBank/DDBJ databases">
        <title>Psilocybe cubensis genome.</title>
        <authorList>
            <person name="Mckernan K.J."/>
            <person name="Crawford S."/>
            <person name="Trippe A."/>
            <person name="Kane L.T."/>
            <person name="Mclaughlin S."/>
        </authorList>
    </citation>
    <scope>NUCLEOTIDE SEQUENCE [LARGE SCALE GENOMIC DNA]</scope>
    <source>
        <strain evidence="1">MGC-MH-2018</strain>
    </source>
</reference>
<accession>A0A8H8CMM4</accession>
<proteinExistence type="predicted"/>
<dbReference type="EMBL" id="JAFIQS010000003">
    <property type="protein sequence ID" value="KAG5172037.1"/>
    <property type="molecule type" value="Genomic_DNA"/>
</dbReference>
<dbReference type="OrthoDB" id="9922773at2759"/>
<comment type="caution">
    <text evidence="1">The sequence shown here is derived from an EMBL/GenBank/DDBJ whole genome shotgun (WGS) entry which is preliminary data.</text>
</comment>
<evidence type="ECO:0000313" key="1">
    <source>
        <dbReference type="EMBL" id="KAG5172037.1"/>
    </source>
</evidence>